<dbReference type="InterPro" id="IPR001911">
    <property type="entry name" value="Ribosomal_bS21"/>
</dbReference>
<dbReference type="Pfam" id="PF01165">
    <property type="entry name" value="Ribosomal_S21"/>
    <property type="match status" value="1"/>
</dbReference>
<dbReference type="EMBL" id="BK014839">
    <property type="protein sequence ID" value="DAD78048.1"/>
    <property type="molecule type" value="Genomic_DNA"/>
</dbReference>
<dbReference type="HAMAP" id="MF_00358">
    <property type="entry name" value="Ribosomal_bS21"/>
    <property type="match status" value="1"/>
</dbReference>
<evidence type="ECO:0000256" key="2">
    <source>
        <dbReference type="ARBA" id="ARBA00022980"/>
    </source>
</evidence>
<evidence type="ECO:0000256" key="1">
    <source>
        <dbReference type="ARBA" id="ARBA00006640"/>
    </source>
</evidence>
<sequence>MAKVVAKEFKDEQGRKRIEPIESLIRRFKKKVANEGVLQAIKEKEYYQSRGEKRRLTKEATKRRIQRNNYKQRLREEVVAGKTRLSKTQMRKLGIVIKKRYDMDNNV</sequence>
<reference evidence="4" key="1">
    <citation type="journal article" date="2021" name="Proc. Natl. Acad. Sci. U.S.A.">
        <title>A Catalog of Tens of Thousands of Viruses from Human Metagenomes Reveals Hidden Associations with Chronic Diseases.</title>
        <authorList>
            <person name="Tisza M.J."/>
            <person name="Buck C.B."/>
        </authorList>
    </citation>
    <scope>NUCLEOTIDE SEQUENCE</scope>
    <source>
        <strain evidence="4">Ctrgt10</strain>
    </source>
</reference>
<keyword evidence="3" id="KW-0687">Ribonucleoprotein</keyword>
<evidence type="ECO:0000313" key="4">
    <source>
        <dbReference type="EMBL" id="DAD78048.1"/>
    </source>
</evidence>
<proteinExistence type="inferred from homology"/>
<evidence type="ECO:0000256" key="3">
    <source>
        <dbReference type="ARBA" id="ARBA00023274"/>
    </source>
</evidence>
<dbReference type="InterPro" id="IPR038380">
    <property type="entry name" value="Ribosomal_bS21_sf"/>
</dbReference>
<organism evidence="4">
    <name type="scientific">Siphoviridae sp. ctrgt10</name>
    <dbReference type="NCBI Taxonomy" id="2826479"/>
    <lineage>
        <taxon>Viruses</taxon>
        <taxon>Duplodnaviria</taxon>
        <taxon>Heunggongvirae</taxon>
        <taxon>Uroviricota</taxon>
        <taxon>Caudoviricetes</taxon>
    </lineage>
</organism>
<dbReference type="Gene3D" id="1.20.5.1150">
    <property type="entry name" value="Ribosomal protein S8"/>
    <property type="match status" value="1"/>
</dbReference>
<protein>
    <submittedName>
        <fullName evidence="4">30S ribosomal protein S21</fullName>
    </submittedName>
</protein>
<name>A0A8S5M7A5_9CAUD</name>
<dbReference type="GO" id="GO:1990904">
    <property type="term" value="C:ribonucleoprotein complex"/>
    <property type="evidence" value="ECO:0007669"/>
    <property type="project" value="UniProtKB-KW"/>
</dbReference>
<accession>A0A8S5M7A5</accession>
<comment type="similarity">
    <text evidence="1">Belongs to the bacterial ribosomal protein bS21 family.</text>
</comment>
<keyword evidence="2 4" id="KW-0689">Ribosomal protein</keyword>
<dbReference type="GO" id="GO:0003735">
    <property type="term" value="F:structural constituent of ribosome"/>
    <property type="evidence" value="ECO:0007669"/>
    <property type="project" value="InterPro"/>
</dbReference>
<dbReference type="NCBIfam" id="TIGR00030">
    <property type="entry name" value="S21p"/>
    <property type="match status" value="1"/>
</dbReference>